<organism evidence="4 5">
    <name type="scientific">Amphibalanus amphitrite</name>
    <name type="common">Striped barnacle</name>
    <name type="synonym">Balanus amphitrite</name>
    <dbReference type="NCBI Taxonomy" id="1232801"/>
    <lineage>
        <taxon>Eukaryota</taxon>
        <taxon>Metazoa</taxon>
        <taxon>Ecdysozoa</taxon>
        <taxon>Arthropoda</taxon>
        <taxon>Crustacea</taxon>
        <taxon>Multicrustacea</taxon>
        <taxon>Cirripedia</taxon>
        <taxon>Thoracica</taxon>
        <taxon>Thoracicalcarea</taxon>
        <taxon>Balanomorpha</taxon>
        <taxon>Balanoidea</taxon>
        <taxon>Balanidae</taxon>
        <taxon>Amphibalaninae</taxon>
        <taxon>Amphibalanus</taxon>
    </lineage>
</organism>
<keyword evidence="1 2" id="KW-0193">Cuticle</keyword>
<dbReference type="AlphaFoldDB" id="A0A6A4VAQ5"/>
<keyword evidence="3" id="KW-0732">Signal</keyword>
<dbReference type="PRINTS" id="PR00947">
    <property type="entry name" value="CUTICLE"/>
</dbReference>
<feature type="chain" id="PRO_5036168112" evidence="3">
    <location>
        <begin position="16"/>
        <end position="126"/>
    </location>
</feature>
<dbReference type="InterPro" id="IPR050468">
    <property type="entry name" value="Cuticle_Struct_Prot"/>
</dbReference>
<evidence type="ECO:0000256" key="1">
    <source>
        <dbReference type="ARBA" id="ARBA00022460"/>
    </source>
</evidence>
<dbReference type="PROSITE" id="PS51155">
    <property type="entry name" value="CHIT_BIND_RR_2"/>
    <property type="match status" value="1"/>
</dbReference>
<dbReference type="OrthoDB" id="6343684at2759"/>
<gene>
    <name evidence="4" type="primary">Edg78E_3</name>
    <name evidence="4" type="ORF">FJT64_008788</name>
</gene>
<dbReference type="EMBL" id="VIIS01001750">
    <property type="protein sequence ID" value="KAF0293396.1"/>
    <property type="molecule type" value="Genomic_DNA"/>
</dbReference>
<sequence>MKLAIFVCLVAAAAAAPQDYYQQQPEIRLLSYRFNSDDKGNYEYGYEQDNGQRVEEVGKSIPGYEPETGSISKVGSFEFVSPEGQQFRVDYTSGEEGFLPSGAHLPVAPAQLPEYQAHQQQFPELY</sequence>
<feature type="signal peptide" evidence="3">
    <location>
        <begin position="1"/>
        <end position="15"/>
    </location>
</feature>
<dbReference type="PANTHER" id="PTHR10380">
    <property type="entry name" value="CUTICLE PROTEIN"/>
    <property type="match status" value="1"/>
</dbReference>
<evidence type="ECO:0000256" key="2">
    <source>
        <dbReference type="PROSITE-ProRule" id="PRU00497"/>
    </source>
</evidence>
<reference evidence="4 5" key="1">
    <citation type="submission" date="2019-07" db="EMBL/GenBank/DDBJ databases">
        <title>Draft genome assembly of a fouling barnacle, Amphibalanus amphitrite (Darwin, 1854): The first reference genome for Thecostraca.</title>
        <authorList>
            <person name="Kim W."/>
        </authorList>
    </citation>
    <scope>NUCLEOTIDE SEQUENCE [LARGE SCALE GENOMIC DNA]</scope>
    <source>
        <strain evidence="4">SNU_AA5</strain>
        <tissue evidence="4">Soma without cirri and trophi</tissue>
    </source>
</reference>
<dbReference type="Pfam" id="PF00379">
    <property type="entry name" value="Chitin_bind_4"/>
    <property type="match status" value="1"/>
</dbReference>
<accession>A0A6A4VAQ5</accession>
<dbReference type="GO" id="GO:0008010">
    <property type="term" value="F:structural constituent of chitin-based larval cuticle"/>
    <property type="evidence" value="ECO:0007669"/>
    <property type="project" value="TreeGrafter"/>
</dbReference>
<evidence type="ECO:0000256" key="3">
    <source>
        <dbReference type="SAM" id="SignalP"/>
    </source>
</evidence>
<protein>
    <submittedName>
        <fullName evidence="4">Pupal cuticle protein Edg-78E</fullName>
    </submittedName>
</protein>
<dbReference type="InterPro" id="IPR000618">
    <property type="entry name" value="Insect_cuticle"/>
</dbReference>
<dbReference type="EMBL" id="VIIS01001750">
    <property type="protein sequence ID" value="KAF0293397.1"/>
    <property type="molecule type" value="Genomic_DNA"/>
</dbReference>
<dbReference type="GO" id="GO:0062129">
    <property type="term" value="C:chitin-based extracellular matrix"/>
    <property type="evidence" value="ECO:0007669"/>
    <property type="project" value="TreeGrafter"/>
</dbReference>
<evidence type="ECO:0000313" key="4">
    <source>
        <dbReference type="EMBL" id="KAF0293397.1"/>
    </source>
</evidence>
<comment type="caution">
    <text evidence="4">The sequence shown here is derived from an EMBL/GenBank/DDBJ whole genome shotgun (WGS) entry which is preliminary data.</text>
</comment>
<evidence type="ECO:0000313" key="5">
    <source>
        <dbReference type="Proteomes" id="UP000440578"/>
    </source>
</evidence>
<keyword evidence="5" id="KW-1185">Reference proteome</keyword>
<name>A0A6A4VAQ5_AMPAM</name>
<dbReference type="Proteomes" id="UP000440578">
    <property type="component" value="Unassembled WGS sequence"/>
</dbReference>
<dbReference type="PANTHER" id="PTHR10380:SF173">
    <property type="entry name" value="CUTICULAR PROTEIN 47EF, ISOFORM C-RELATED"/>
    <property type="match status" value="1"/>
</dbReference>
<proteinExistence type="predicted"/>